<proteinExistence type="predicted"/>
<dbReference type="EMBL" id="CALSDN010000001">
    <property type="protein sequence ID" value="CAH6718983.1"/>
    <property type="molecule type" value="Genomic_DNA"/>
</dbReference>
<dbReference type="Proteomes" id="UP001152531">
    <property type="component" value="Unassembled WGS sequence"/>
</dbReference>
<sequence length="908" mass="107383">MNKENEDPHQGNKTMPIMGSHRNSLKLNRRVSFAPEVTLHKFDFIPRRETIGYLPSHHSSDSFSDNVSDSVETVNETHSQPSETADVDKDEESDIEITESFTKVKLHSPRKFLSPSKYKIITSVGDDSDLDTLPKISIENIEEDMEFTEPIGFSEKVKDMEVGQVQRVEEDMEFTQPVNIQSNVEKVIEQVQESIDDEPEEMEFTQPVSLQAVTEEAGIRNVEEEMEFTQPISKNSVEHIESIPEEDEMEFTQPISKDQVMQSSQPVSQNEDMEFTQPVNSIQVAQPLQETSQEEMEFTQPVQIKDFVTPRTSMHSVSSKETTPHFPDVQIPIPQEFSNKRLSDFEEEKDYKLRKIEEEKQEKEREQIEQKRQRIEREQERHRIERQEREERQRIEREERHRIERQEREERQRKERQEREEKQRKEREEKQRQEREREQEKQRVEQERKDKENLINHVITSKIPLADITNESVDEIDDPNYTNVTLTQFLNDLGIQFLDDLQMNYYEKPSNVSTEDITFNDYVKGTGKLSIFSLLKFSNEEMAKSIEQGKTLFKELDESILTNNPKFFKDFYSSSEEEKSSMTTAFLLTKEFSRLKAKKIFCNWRIQLIEKLIMDLNTKIEDLTNDKVILLSNLTIINEEYNENFQKYELLNQRYLKLKAIEKAYNNYSLEERQEIKSQILEYKQDIINKNENIQQSTEKIKEIDDKILHQKSSIDHLKQEIIQKQKLMEDNKIYEINEIKSLNLKFKLLQKITSIEYLSKTDQFISFNFNDFKIEINFENNNEIRLSLLKNNYLNEWLSHIVIKQFNKITGLNFFDKCRKLKEIIDNVKKIDLDIYKISCKFPIINESNEDISFTIKYFKGAVKINVKIDIEGIDYSNVKVSVKSGETKVVEELKGCYRGNGLLESV</sequence>
<name>A0ACA9Y202_9ASCO</name>
<comment type="caution">
    <text evidence="1">The sequence shown here is derived from an EMBL/GenBank/DDBJ whole genome shotgun (WGS) entry which is preliminary data.</text>
</comment>
<protein>
    <submittedName>
        <fullName evidence="1">Uncharacterized protein</fullName>
    </submittedName>
</protein>
<keyword evidence="2" id="KW-1185">Reference proteome</keyword>
<evidence type="ECO:0000313" key="2">
    <source>
        <dbReference type="Proteomes" id="UP001152531"/>
    </source>
</evidence>
<gene>
    <name evidence="1" type="ORF">CLIB1444_01S18866</name>
</gene>
<evidence type="ECO:0000313" key="1">
    <source>
        <dbReference type="EMBL" id="CAH6718983.1"/>
    </source>
</evidence>
<accession>A0ACA9Y202</accession>
<organism evidence="1 2">
    <name type="scientific">[Candida] jaroonii</name>
    <dbReference type="NCBI Taxonomy" id="467808"/>
    <lineage>
        <taxon>Eukaryota</taxon>
        <taxon>Fungi</taxon>
        <taxon>Dikarya</taxon>
        <taxon>Ascomycota</taxon>
        <taxon>Saccharomycotina</taxon>
        <taxon>Pichiomycetes</taxon>
        <taxon>Debaryomycetaceae</taxon>
        <taxon>Yamadazyma</taxon>
    </lineage>
</organism>
<reference evidence="1" key="1">
    <citation type="submission" date="2022-06" db="EMBL/GenBank/DDBJ databases">
        <authorList>
            <person name="Legras J.-L."/>
            <person name="Devillers H."/>
            <person name="Grondin C."/>
        </authorList>
    </citation>
    <scope>NUCLEOTIDE SEQUENCE</scope>
    <source>
        <strain evidence="1">CLIB 1444</strain>
    </source>
</reference>